<dbReference type="EMBL" id="PZQS01000004">
    <property type="protein sequence ID" value="PVD32054.1"/>
    <property type="molecule type" value="Genomic_DNA"/>
</dbReference>
<dbReference type="GO" id="GO:0004222">
    <property type="term" value="F:metalloendopeptidase activity"/>
    <property type="evidence" value="ECO:0007669"/>
    <property type="project" value="InterPro"/>
</dbReference>
<keyword evidence="4" id="KW-1185">Reference proteome</keyword>
<feature type="active site" evidence="1">
    <location>
        <position position="126"/>
    </location>
</feature>
<dbReference type="GO" id="GO:0006509">
    <property type="term" value="P:membrane protein ectodomain proteolysis"/>
    <property type="evidence" value="ECO:0007669"/>
    <property type="project" value="TreeGrafter"/>
</dbReference>
<feature type="binding site" evidence="1">
    <location>
        <position position="135"/>
    </location>
    <ligand>
        <name>Zn(2+)</name>
        <dbReference type="ChEBI" id="CHEBI:29105"/>
        <note>catalytic</note>
    </ligand>
</feature>
<dbReference type="PROSITE" id="PS50215">
    <property type="entry name" value="ADAM_MEPRO"/>
    <property type="match status" value="1"/>
</dbReference>
<dbReference type="Gene3D" id="3.40.1620.60">
    <property type="match status" value="1"/>
</dbReference>
<dbReference type="Gene3D" id="3.40.390.10">
    <property type="entry name" value="Collagenase (Catalytic Domain)"/>
    <property type="match status" value="1"/>
</dbReference>
<organism evidence="3 4">
    <name type="scientific">Pomacea canaliculata</name>
    <name type="common">Golden apple snail</name>
    <dbReference type="NCBI Taxonomy" id="400727"/>
    <lineage>
        <taxon>Eukaryota</taxon>
        <taxon>Metazoa</taxon>
        <taxon>Spiralia</taxon>
        <taxon>Lophotrochozoa</taxon>
        <taxon>Mollusca</taxon>
        <taxon>Gastropoda</taxon>
        <taxon>Caenogastropoda</taxon>
        <taxon>Architaenioglossa</taxon>
        <taxon>Ampullarioidea</taxon>
        <taxon>Ampullariidae</taxon>
        <taxon>Pomacea</taxon>
    </lineage>
</organism>
<name>A0A2T7PF78_POMCA</name>
<dbReference type="AlphaFoldDB" id="A0A2T7PF78"/>
<proteinExistence type="predicted"/>
<evidence type="ECO:0000259" key="2">
    <source>
        <dbReference type="PROSITE" id="PS50215"/>
    </source>
</evidence>
<comment type="caution">
    <text evidence="1">Lacks conserved residue(s) required for the propagation of feature annotation.</text>
</comment>
<feature type="binding site" evidence="1">
    <location>
        <position position="129"/>
    </location>
    <ligand>
        <name>Zn(2+)</name>
        <dbReference type="ChEBI" id="CHEBI:29105"/>
        <note>catalytic</note>
    </ligand>
</feature>
<sequence length="655" mass="70408">MSWTRQFPNDTMIQIRTYFTYIATLLRNIYTSVNKIDSSIDIKPVVTSFVVLTTPQVSNFSESVHTAAGGNPIQGRAFLEAFSNWISTQPNISASDHYMAFTGGRLSVSIVEDHKQASVANTAAHELGHSINASHDGDVGCDNAKQFVMTPTFFVPPDLSVTSPSNLFTFSTCSVNAFKRYLNTQTCTLNTSMTTTSVLTPVPYGELITNLDLQCQVALDDPDSKSCQELDQEAPLASLCYGMLCSLQGGNICQYVLPFDGTPCGPEEMVVVVVVVVVVVMVVMQGLCVSKAAATIPTTQVTSAQQEISTSLSISASPTTQENIRPNGTVLQTVTTPKVTISPVVTTPNVTNLQAVTTQNTTRMNAVTTPSVTILPNVTTPNTTRLNAVTTPSTTRLSAVTTPNATILPVVTTPNTTRLNAVTTPNATISPAVTTPNTTRLSAVTTPNATILPVVTTPNTTRLSAVTTPNATILPVVTTPNTTRLSAVTTPNATILPVVTTPNTTRLSAVTTPNATILPVVTTPNTTRLSAVTHKCHHLACSHHSQYHTPECSHHTKCHHLADSHHTICSIPDSFICKCDNDSHSRKSHNYCRHISGPIHYSTSLHNPDKNNELCYIDHQEHSASNGNHLDSTVQPSSKTQSIHQLRQRLLTLPL</sequence>
<keyword evidence="1" id="KW-0862">Zinc</keyword>
<accession>A0A2T7PF78</accession>
<evidence type="ECO:0000313" key="4">
    <source>
        <dbReference type="Proteomes" id="UP000245119"/>
    </source>
</evidence>
<dbReference type="SUPFAM" id="SSF55486">
    <property type="entry name" value="Metalloproteases ('zincins'), catalytic domain"/>
    <property type="match status" value="1"/>
</dbReference>
<dbReference type="PANTHER" id="PTHR11905">
    <property type="entry name" value="ADAM A DISINTEGRIN AND METALLOPROTEASE DOMAIN"/>
    <property type="match status" value="1"/>
</dbReference>
<dbReference type="OrthoDB" id="6162121at2759"/>
<evidence type="ECO:0000313" key="3">
    <source>
        <dbReference type="EMBL" id="PVD32054.1"/>
    </source>
</evidence>
<dbReference type="PANTHER" id="PTHR11905:SF159">
    <property type="entry name" value="ADAM METALLOPROTEASE"/>
    <property type="match status" value="1"/>
</dbReference>
<dbReference type="Pfam" id="PF01421">
    <property type="entry name" value="Reprolysin"/>
    <property type="match status" value="1"/>
</dbReference>
<evidence type="ECO:0000256" key="1">
    <source>
        <dbReference type="PROSITE-ProRule" id="PRU00276"/>
    </source>
</evidence>
<feature type="domain" description="Peptidase M12B" evidence="2">
    <location>
        <begin position="119"/>
        <end position="185"/>
    </location>
</feature>
<protein>
    <recommendedName>
        <fullName evidence="2">Peptidase M12B domain-containing protein</fullName>
    </recommendedName>
</protein>
<dbReference type="GO" id="GO:0046872">
    <property type="term" value="F:metal ion binding"/>
    <property type="evidence" value="ECO:0007669"/>
    <property type="project" value="UniProtKB-KW"/>
</dbReference>
<comment type="caution">
    <text evidence="3">The sequence shown here is derived from an EMBL/GenBank/DDBJ whole genome shotgun (WGS) entry which is preliminary data.</text>
</comment>
<reference evidence="3 4" key="1">
    <citation type="submission" date="2018-04" db="EMBL/GenBank/DDBJ databases">
        <title>The genome of golden apple snail Pomacea canaliculata provides insight into stress tolerance and invasive adaptation.</title>
        <authorList>
            <person name="Liu C."/>
            <person name="Liu B."/>
            <person name="Ren Y."/>
            <person name="Zhang Y."/>
            <person name="Wang H."/>
            <person name="Li S."/>
            <person name="Jiang F."/>
            <person name="Yin L."/>
            <person name="Zhang G."/>
            <person name="Qian W."/>
            <person name="Fan W."/>
        </authorList>
    </citation>
    <scope>NUCLEOTIDE SEQUENCE [LARGE SCALE GENOMIC DNA]</scope>
    <source>
        <strain evidence="3">SZHN2017</strain>
        <tissue evidence="3">Muscle</tissue>
    </source>
</reference>
<keyword evidence="1" id="KW-0479">Metal-binding</keyword>
<dbReference type="Proteomes" id="UP000245119">
    <property type="component" value="Linkage Group LG4"/>
</dbReference>
<gene>
    <name evidence="3" type="ORF">C0Q70_07481</name>
</gene>
<dbReference type="InterPro" id="IPR001590">
    <property type="entry name" value="Peptidase_M12B"/>
</dbReference>
<dbReference type="InterPro" id="IPR024079">
    <property type="entry name" value="MetalloPept_cat_dom_sf"/>
</dbReference>
<feature type="binding site" evidence="1">
    <location>
        <position position="125"/>
    </location>
    <ligand>
        <name>Zn(2+)</name>
        <dbReference type="ChEBI" id="CHEBI:29105"/>
        <note>catalytic</note>
    </ligand>
</feature>